<feature type="domain" description="RsdA/BaiN/AoA(So)-like insert" evidence="5">
    <location>
        <begin position="186"/>
        <end position="334"/>
    </location>
</feature>
<evidence type="ECO:0000256" key="2">
    <source>
        <dbReference type="ARBA" id="ARBA00022630"/>
    </source>
</evidence>
<dbReference type="InterPro" id="IPR004792">
    <property type="entry name" value="BaiN-like"/>
</dbReference>
<dbReference type="InterPro" id="IPR023166">
    <property type="entry name" value="BaiN-like_dom_sf"/>
</dbReference>
<dbReference type="OrthoDB" id="9773233at2"/>
<keyword evidence="7" id="KW-1185">Reference proteome</keyword>
<keyword evidence="3" id="KW-0274">FAD</keyword>
<dbReference type="InterPro" id="IPR036188">
    <property type="entry name" value="FAD/NAD-bd_sf"/>
</dbReference>
<dbReference type="PANTHER" id="PTHR42887:SF2">
    <property type="entry name" value="OS12G0638800 PROTEIN"/>
    <property type="match status" value="1"/>
</dbReference>
<evidence type="ECO:0000256" key="1">
    <source>
        <dbReference type="ARBA" id="ARBA00001974"/>
    </source>
</evidence>
<dbReference type="PRINTS" id="PR00368">
    <property type="entry name" value="FADPNR"/>
</dbReference>
<dbReference type="PANTHER" id="PTHR42887">
    <property type="entry name" value="OS12G0638800 PROTEIN"/>
    <property type="match status" value="1"/>
</dbReference>
<keyword evidence="2" id="KW-0285">Flavoprotein</keyword>
<evidence type="ECO:0000313" key="7">
    <source>
        <dbReference type="Proteomes" id="UP000244912"/>
    </source>
</evidence>
<protein>
    <recommendedName>
        <fullName evidence="8">Ferredoxin--NADP reductase</fullName>
    </recommendedName>
</protein>
<organism evidence="6 7">
    <name type="scientific">Palleronia abyssalis</name>
    <dbReference type="NCBI Taxonomy" id="1501240"/>
    <lineage>
        <taxon>Bacteria</taxon>
        <taxon>Pseudomonadati</taxon>
        <taxon>Pseudomonadota</taxon>
        <taxon>Alphaproteobacteria</taxon>
        <taxon>Rhodobacterales</taxon>
        <taxon>Roseobacteraceae</taxon>
        <taxon>Palleronia</taxon>
    </lineage>
</organism>
<dbReference type="Gene3D" id="2.40.30.10">
    <property type="entry name" value="Translation factors"/>
    <property type="match status" value="1"/>
</dbReference>
<dbReference type="Gene3D" id="1.10.8.260">
    <property type="entry name" value="HI0933 insert domain-like"/>
    <property type="match status" value="1"/>
</dbReference>
<dbReference type="EMBL" id="ONZF01000004">
    <property type="protein sequence ID" value="SPJ24389.1"/>
    <property type="molecule type" value="Genomic_DNA"/>
</dbReference>
<dbReference type="RefSeq" id="WP_108894223.1">
    <property type="nucleotide sequence ID" value="NZ_ONZF01000004.1"/>
</dbReference>
<dbReference type="NCBIfam" id="TIGR00275">
    <property type="entry name" value="aminoacetone oxidase family FAD-binding enzyme"/>
    <property type="match status" value="1"/>
</dbReference>
<comment type="cofactor">
    <cofactor evidence="1">
        <name>FAD</name>
        <dbReference type="ChEBI" id="CHEBI:57692"/>
    </cofactor>
</comment>
<evidence type="ECO:0000259" key="5">
    <source>
        <dbReference type="Pfam" id="PF22780"/>
    </source>
</evidence>
<evidence type="ECO:0000259" key="4">
    <source>
        <dbReference type="Pfam" id="PF03486"/>
    </source>
</evidence>
<evidence type="ECO:0000313" key="6">
    <source>
        <dbReference type="EMBL" id="SPJ24389.1"/>
    </source>
</evidence>
<name>A0A2R8BW49_9RHOB</name>
<dbReference type="InterPro" id="IPR055178">
    <property type="entry name" value="RsdA/BaiN/AoA(So)-like_dom"/>
</dbReference>
<feature type="domain" description="RsdA/BaiN/AoA(So)-like Rossmann fold-like" evidence="4">
    <location>
        <begin position="4"/>
        <end position="387"/>
    </location>
</feature>
<evidence type="ECO:0000256" key="3">
    <source>
        <dbReference type="ARBA" id="ARBA00022827"/>
    </source>
</evidence>
<dbReference type="Pfam" id="PF22780">
    <property type="entry name" value="HI0933_like_1st"/>
    <property type="match status" value="1"/>
</dbReference>
<gene>
    <name evidence="6" type="ORF">PAA8504_02217</name>
</gene>
<dbReference type="Pfam" id="PF03486">
    <property type="entry name" value="HI0933_like"/>
    <property type="match status" value="1"/>
</dbReference>
<evidence type="ECO:0008006" key="8">
    <source>
        <dbReference type="Google" id="ProtNLM"/>
    </source>
</evidence>
<dbReference type="InterPro" id="IPR057661">
    <property type="entry name" value="RsdA/BaiN/AoA(So)_Rossmann"/>
</dbReference>
<sequence length="393" mass="41620">MEVQTLILGAGAAGLMCAAHAGPGVLVVDHAKSPGEKIRISGGGRCNFTNMGVEPERFLSANPHFAKSALHRYTQWDFLGLVQAHGIAWHEKTLGQLFCDGKATQIVDMLRAEMAGAELWLGTEVGEVTHDGTRFRVMLTRAGQRVEVKAKSLVLATGGLSIPKMGATGLAYRIAQQFGHALVPTRPGLVPFTFTGTPLDRLKALAGVATPARVTCGGTAFDEALLFTHRGLSGPAILQISSYWAEGDSVTLDLDPGGQLLNALKAARKAEGRKAPLTHLAQHLPQRLAAAILPEDAPPRLADCGDAVLNRIVEGCRDWTMTPAGTEGYRTAEVTLGGIDTDGLSSKTMESRHVPGLYAIGEAVDVTGWLGGYNFQWAWSSGWAAGQAIAARL</sequence>
<proteinExistence type="predicted"/>
<dbReference type="AlphaFoldDB" id="A0A2R8BW49"/>
<dbReference type="Gene3D" id="3.50.50.60">
    <property type="entry name" value="FAD/NAD(P)-binding domain"/>
    <property type="match status" value="1"/>
</dbReference>
<dbReference type="SUPFAM" id="SSF51905">
    <property type="entry name" value="FAD/NAD(P)-binding domain"/>
    <property type="match status" value="1"/>
</dbReference>
<dbReference type="Proteomes" id="UP000244912">
    <property type="component" value="Unassembled WGS sequence"/>
</dbReference>
<accession>A0A2R8BW49</accession>
<reference evidence="6 7" key="1">
    <citation type="submission" date="2018-03" db="EMBL/GenBank/DDBJ databases">
        <authorList>
            <person name="Keele B.F."/>
        </authorList>
    </citation>
    <scope>NUCLEOTIDE SEQUENCE [LARGE SCALE GENOMIC DNA]</scope>
    <source>
        <strain evidence="6 7">CECT 8504</strain>
    </source>
</reference>
<dbReference type="SUPFAM" id="SSF160996">
    <property type="entry name" value="HI0933 insert domain-like"/>
    <property type="match status" value="1"/>
</dbReference>